<proteinExistence type="inferred from homology"/>
<evidence type="ECO:0000256" key="2">
    <source>
        <dbReference type="ARBA" id="ARBA00023054"/>
    </source>
</evidence>
<dbReference type="Pfam" id="PF16046">
    <property type="entry name" value="FAM76"/>
    <property type="match status" value="1"/>
</dbReference>
<dbReference type="PANTHER" id="PTHR46176">
    <property type="entry name" value="LD21662P"/>
    <property type="match status" value="1"/>
</dbReference>
<keyword evidence="2 3" id="KW-0175">Coiled coil</keyword>
<feature type="region of interest" description="Disordered" evidence="4">
    <location>
        <begin position="153"/>
        <end position="213"/>
    </location>
</feature>
<gene>
    <name evidence="6" type="primary">LOC116302607</name>
</gene>
<dbReference type="GO" id="GO:0016607">
    <property type="term" value="C:nuclear speck"/>
    <property type="evidence" value="ECO:0007669"/>
    <property type="project" value="TreeGrafter"/>
</dbReference>
<evidence type="ECO:0000313" key="6">
    <source>
        <dbReference type="RefSeq" id="XP_031567804.1"/>
    </source>
</evidence>
<dbReference type="PANTHER" id="PTHR46176:SF1">
    <property type="entry name" value="LD21662P"/>
    <property type="match status" value="1"/>
</dbReference>
<dbReference type="GeneID" id="116302607"/>
<organism evidence="5 6">
    <name type="scientific">Actinia tenebrosa</name>
    <name type="common">Australian red waratah sea anemone</name>
    <dbReference type="NCBI Taxonomy" id="6105"/>
    <lineage>
        <taxon>Eukaryota</taxon>
        <taxon>Metazoa</taxon>
        <taxon>Cnidaria</taxon>
        <taxon>Anthozoa</taxon>
        <taxon>Hexacorallia</taxon>
        <taxon>Actiniaria</taxon>
        <taxon>Actiniidae</taxon>
        <taxon>Actinia</taxon>
    </lineage>
</organism>
<dbReference type="InterPro" id="IPR032017">
    <property type="entry name" value="FAM76"/>
</dbReference>
<name>A0A6P8ILV7_ACTTE</name>
<reference evidence="6" key="1">
    <citation type="submission" date="2025-08" db="UniProtKB">
        <authorList>
            <consortium name="RefSeq"/>
        </authorList>
    </citation>
    <scope>IDENTIFICATION</scope>
    <source>
        <tissue evidence="6">Tentacle</tissue>
    </source>
</reference>
<dbReference type="AlphaFoldDB" id="A0A6P8ILV7"/>
<sequence length="330" mass="37149">MLELSESKMSLFACTLCHSRHPFEELSKGDQLCKKCRKAHPLVTCIYCRMEFHLSGGTEGKPVCKKCNGYIKKHGQPTCCEYCNIRAAFNGTKCSRCESSERKYGPPIVCEQCKLKCAFQKSDESKDKVDGKILCLLCTLAYKRLVHKSKKEGGELLRGSNSHSHKRSLKREGSHHRHHHHHSKHEKRSKTEHNDVSGIGGSDVKPQGSAASGMGWDSPALGLYTNSGNSDAGAEPVMSDHMAELTELKELVVKLKKQLQQKNQALIEKEKKMTELKAENWEKEKEFKKKILSLQRELGERLEALQNDNRNLKKQLVVSSKSGKDKTSDS</sequence>
<dbReference type="OrthoDB" id="3689at2759"/>
<dbReference type="RefSeq" id="XP_031567804.1">
    <property type="nucleotide sequence ID" value="XM_031711944.1"/>
</dbReference>
<dbReference type="KEGG" id="aten:116302607"/>
<comment type="similarity">
    <text evidence="1">Belongs to the FAM76 family.</text>
</comment>
<accession>A0A6P8ILV7</accession>
<feature type="compositionally biased region" description="Basic residues" evidence="4">
    <location>
        <begin position="163"/>
        <end position="188"/>
    </location>
</feature>
<dbReference type="Proteomes" id="UP000515163">
    <property type="component" value="Unplaced"/>
</dbReference>
<dbReference type="InParanoid" id="A0A6P8ILV7"/>
<dbReference type="FunCoup" id="A0A6P8ILV7">
    <property type="interactions" value="1995"/>
</dbReference>
<evidence type="ECO:0000256" key="1">
    <source>
        <dbReference type="ARBA" id="ARBA00009097"/>
    </source>
</evidence>
<protein>
    <submittedName>
        <fullName evidence="6">Protein FAM76B-like isoform X1</fullName>
    </submittedName>
</protein>
<evidence type="ECO:0000313" key="5">
    <source>
        <dbReference type="Proteomes" id="UP000515163"/>
    </source>
</evidence>
<evidence type="ECO:0000256" key="4">
    <source>
        <dbReference type="SAM" id="MobiDB-lite"/>
    </source>
</evidence>
<feature type="coiled-coil region" evidence="3">
    <location>
        <begin position="238"/>
        <end position="322"/>
    </location>
</feature>
<keyword evidence="5" id="KW-1185">Reference proteome</keyword>
<evidence type="ECO:0000256" key="3">
    <source>
        <dbReference type="SAM" id="Coils"/>
    </source>
</evidence>